<dbReference type="Gramene" id="OMO52809">
    <property type="protein sequence ID" value="OMO52809"/>
    <property type="gene ID" value="CCACVL1_29080"/>
</dbReference>
<sequence length="28" mass="3012">MDERVNVNGRATSSSMASNVGFYSTSML</sequence>
<reference evidence="1 2" key="1">
    <citation type="submission" date="2013-09" db="EMBL/GenBank/DDBJ databases">
        <title>Corchorus capsularis genome sequencing.</title>
        <authorList>
            <person name="Alam M."/>
            <person name="Haque M.S."/>
            <person name="Islam M.S."/>
            <person name="Emdad E.M."/>
            <person name="Islam M.M."/>
            <person name="Ahmed B."/>
            <person name="Halim A."/>
            <person name="Hossen Q.M.M."/>
            <person name="Hossain M.Z."/>
            <person name="Ahmed R."/>
            <person name="Khan M.M."/>
            <person name="Islam R."/>
            <person name="Rashid M.M."/>
            <person name="Khan S.A."/>
            <person name="Rahman M.S."/>
            <person name="Alam M."/>
        </authorList>
    </citation>
    <scope>NUCLEOTIDE SEQUENCE [LARGE SCALE GENOMIC DNA]</scope>
    <source>
        <strain evidence="2">cv. CVL-1</strain>
        <tissue evidence="1">Whole seedling</tissue>
    </source>
</reference>
<name>A0A1R3G409_COCAP</name>
<dbReference type="EMBL" id="AWWV01015409">
    <property type="protein sequence ID" value="OMO52809.1"/>
    <property type="molecule type" value="Genomic_DNA"/>
</dbReference>
<protein>
    <submittedName>
        <fullName evidence="1">Uncharacterized protein</fullName>
    </submittedName>
</protein>
<comment type="caution">
    <text evidence="1">The sequence shown here is derived from an EMBL/GenBank/DDBJ whole genome shotgun (WGS) entry which is preliminary data.</text>
</comment>
<dbReference type="AlphaFoldDB" id="A0A1R3G409"/>
<accession>A0A1R3G409</accession>
<organism evidence="1 2">
    <name type="scientific">Corchorus capsularis</name>
    <name type="common">Jute</name>
    <dbReference type="NCBI Taxonomy" id="210143"/>
    <lineage>
        <taxon>Eukaryota</taxon>
        <taxon>Viridiplantae</taxon>
        <taxon>Streptophyta</taxon>
        <taxon>Embryophyta</taxon>
        <taxon>Tracheophyta</taxon>
        <taxon>Spermatophyta</taxon>
        <taxon>Magnoliopsida</taxon>
        <taxon>eudicotyledons</taxon>
        <taxon>Gunneridae</taxon>
        <taxon>Pentapetalae</taxon>
        <taxon>rosids</taxon>
        <taxon>malvids</taxon>
        <taxon>Malvales</taxon>
        <taxon>Malvaceae</taxon>
        <taxon>Grewioideae</taxon>
        <taxon>Apeibeae</taxon>
        <taxon>Corchorus</taxon>
    </lineage>
</organism>
<evidence type="ECO:0000313" key="1">
    <source>
        <dbReference type="EMBL" id="OMO52809.1"/>
    </source>
</evidence>
<evidence type="ECO:0000313" key="2">
    <source>
        <dbReference type="Proteomes" id="UP000188268"/>
    </source>
</evidence>
<gene>
    <name evidence="1" type="ORF">CCACVL1_29080</name>
</gene>
<dbReference type="Proteomes" id="UP000188268">
    <property type="component" value="Unassembled WGS sequence"/>
</dbReference>
<keyword evidence="2" id="KW-1185">Reference proteome</keyword>
<proteinExistence type="predicted"/>